<dbReference type="EnsemblPlants" id="evm.model.07.707">
    <property type="protein sequence ID" value="cds.evm.model.07.707"/>
    <property type="gene ID" value="evm.TU.07.707"/>
</dbReference>
<keyword evidence="3" id="KW-1185">Reference proteome</keyword>
<dbReference type="EMBL" id="UZAU01000642">
    <property type="status" value="NOT_ANNOTATED_CDS"/>
    <property type="molecule type" value="Genomic_DNA"/>
</dbReference>
<dbReference type="AlphaFoldDB" id="A0A803Q641"/>
<proteinExistence type="predicted"/>
<feature type="region of interest" description="Disordered" evidence="1">
    <location>
        <begin position="114"/>
        <end position="153"/>
    </location>
</feature>
<organism evidence="2 3">
    <name type="scientific">Cannabis sativa</name>
    <name type="common">Hemp</name>
    <name type="synonym">Marijuana</name>
    <dbReference type="NCBI Taxonomy" id="3483"/>
    <lineage>
        <taxon>Eukaryota</taxon>
        <taxon>Viridiplantae</taxon>
        <taxon>Streptophyta</taxon>
        <taxon>Embryophyta</taxon>
        <taxon>Tracheophyta</taxon>
        <taxon>Spermatophyta</taxon>
        <taxon>Magnoliopsida</taxon>
        <taxon>eudicotyledons</taxon>
        <taxon>Gunneridae</taxon>
        <taxon>Pentapetalae</taxon>
        <taxon>rosids</taxon>
        <taxon>fabids</taxon>
        <taxon>Rosales</taxon>
        <taxon>Cannabaceae</taxon>
        <taxon>Cannabis</taxon>
    </lineage>
</organism>
<feature type="compositionally biased region" description="Polar residues" evidence="1">
    <location>
        <begin position="55"/>
        <end position="65"/>
    </location>
</feature>
<protein>
    <submittedName>
        <fullName evidence="2">Uncharacterized protein</fullName>
    </submittedName>
</protein>
<reference evidence="2" key="1">
    <citation type="submission" date="2018-11" db="EMBL/GenBank/DDBJ databases">
        <authorList>
            <person name="Grassa J C."/>
        </authorList>
    </citation>
    <scope>NUCLEOTIDE SEQUENCE [LARGE SCALE GENOMIC DNA]</scope>
</reference>
<reference evidence="2" key="2">
    <citation type="submission" date="2021-03" db="UniProtKB">
        <authorList>
            <consortium name="EnsemblPlants"/>
        </authorList>
    </citation>
    <scope>IDENTIFICATION</scope>
</reference>
<dbReference type="Proteomes" id="UP000596661">
    <property type="component" value="Chromosome 7"/>
</dbReference>
<evidence type="ECO:0000313" key="3">
    <source>
        <dbReference type="Proteomes" id="UP000596661"/>
    </source>
</evidence>
<name>A0A803Q641_CANSA</name>
<evidence type="ECO:0000256" key="1">
    <source>
        <dbReference type="SAM" id="MobiDB-lite"/>
    </source>
</evidence>
<feature type="region of interest" description="Disordered" evidence="1">
    <location>
        <begin position="52"/>
        <end position="94"/>
    </location>
</feature>
<dbReference type="Gramene" id="evm.model.07.707">
    <property type="protein sequence ID" value="cds.evm.model.07.707"/>
    <property type="gene ID" value="evm.TU.07.707"/>
</dbReference>
<sequence>MVKQSSFEEKRHPKPSNEKIMSFYDLDVEFGLELDEGIGAAIDRNRHTLGANFGLGNTQRSQTTDCGVGLVEQQESKNPEYAQSEDDLKVDERAESNLRGLGRTYVDLDIENGVNFSDDSEYLPKNSSSDSETSEEKDVRSSNLHKPNKNMRK</sequence>
<evidence type="ECO:0000313" key="2">
    <source>
        <dbReference type="EnsemblPlants" id="cds.evm.model.07.707"/>
    </source>
</evidence>
<accession>A0A803Q641</accession>